<organism evidence="1 2">
    <name type="scientific">Datura stramonium</name>
    <name type="common">Jimsonweed</name>
    <name type="synonym">Common thornapple</name>
    <dbReference type="NCBI Taxonomy" id="4076"/>
    <lineage>
        <taxon>Eukaryota</taxon>
        <taxon>Viridiplantae</taxon>
        <taxon>Streptophyta</taxon>
        <taxon>Embryophyta</taxon>
        <taxon>Tracheophyta</taxon>
        <taxon>Spermatophyta</taxon>
        <taxon>Magnoliopsida</taxon>
        <taxon>eudicotyledons</taxon>
        <taxon>Gunneridae</taxon>
        <taxon>Pentapetalae</taxon>
        <taxon>asterids</taxon>
        <taxon>lamiids</taxon>
        <taxon>Solanales</taxon>
        <taxon>Solanaceae</taxon>
        <taxon>Solanoideae</taxon>
        <taxon>Datureae</taxon>
        <taxon>Datura</taxon>
    </lineage>
</organism>
<comment type="caution">
    <text evidence="1">The sequence shown here is derived from an EMBL/GenBank/DDBJ whole genome shotgun (WGS) entry which is preliminary data.</text>
</comment>
<dbReference type="Gene3D" id="3.30.420.40">
    <property type="match status" value="3"/>
</dbReference>
<evidence type="ECO:0000313" key="1">
    <source>
        <dbReference type="EMBL" id="MCD7459512.1"/>
    </source>
</evidence>
<accession>A0ABS8SL89</accession>
<dbReference type="Pfam" id="PF00022">
    <property type="entry name" value="Actin"/>
    <property type="match status" value="2"/>
</dbReference>
<protein>
    <submittedName>
        <fullName evidence="1">Actin</fullName>
    </submittedName>
</protein>
<reference evidence="1 2" key="1">
    <citation type="journal article" date="2021" name="BMC Genomics">
        <title>Datura genome reveals duplications of psychoactive alkaloid biosynthetic genes and high mutation rate following tissue culture.</title>
        <authorList>
            <person name="Rajewski A."/>
            <person name="Carter-House D."/>
            <person name="Stajich J."/>
            <person name="Litt A."/>
        </authorList>
    </citation>
    <scope>NUCLEOTIDE SEQUENCE [LARGE SCALE GENOMIC DNA]</scope>
    <source>
        <strain evidence="1">AR-01</strain>
    </source>
</reference>
<dbReference type="InterPro" id="IPR043129">
    <property type="entry name" value="ATPase_NBD"/>
</dbReference>
<dbReference type="EMBL" id="JACEIK010000591">
    <property type="protein sequence ID" value="MCD7459512.1"/>
    <property type="molecule type" value="Genomic_DNA"/>
</dbReference>
<proteinExistence type="predicted"/>
<dbReference type="PANTHER" id="PTHR11937">
    <property type="entry name" value="ACTIN"/>
    <property type="match status" value="1"/>
</dbReference>
<gene>
    <name evidence="1" type="primary">ACT1_10</name>
    <name evidence="1" type="ORF">HAX54_041158</name>
</gene>
<sequence>MFETFNVPTMYVANRAILPLFASDRTTGIVIDSGSSESGYVFRELRVVCVMKETITYVALDFKQKFEKVRGYNSSVSKGYMLPDEQCFYLGSKRSRCPDVLAHGSERFLCPEPLFRPSLVGKEVMGIHEKIYNSIMRCDGDVMKDLFANIVLSGGSAMFPGMKLNNVQARK</sequence>
<dbReference type="Gene3D" id="3.90.640.10">
    <property type="entry name" value="Actin, Chain A, domain 4"/>
    <property type="match status" value="1"/>
</dbReference>
<dbReference type="SUPFAM" id="SSF53067">
    <property type="entry name" value="Actin-like ATPase domain"/>
    <property type="match status" value="2"/>
</dbReference>
<keyword evidence="2" id="KW-1185">Reference proteome</keyword>
<evidence type="ECO:0000313" key="2">
    <source>
        <dbReference type="Proteomes" id="UP000823775"/>
    </source>
</evidence>
<name>A0ABS8SL89_DATST</name>
<dbReference type="Proteomes" id="UP000823775">
    <property type="component" value="Unassembled WGS sequence"/>
</dbReference>
<dbReference type="InterPro" id="IPR004000">
    <property type="entry name" value="Actin"/>
</dbReference>